<evidence type="ECO:0000256" key="2">
    <source>
        <dbReference type="ARBA" id="ARBA00006337"/>
    </source>
</evidence>
<dbReference type="PANTHER" id="PTHR22777:SF32">
    <property type="entry name" value="UPF0053 INNER MEMBRANE PROTEIN YFJD"/>
    <property type="match status" value="1"/>
</dbReference>
<dbReference type="InterPro" id="IPR016169">
    <property type="entry name" value="FAD-bd_PCMH_sub2"/>
</dbReference>
<dbReference type="InterPro" id="IPR005170">
    <property type="entry name" value="Transptr-assoc_dom"/>
</dbReference>
<dbReference type="STRING" id="29542.A6070_04235"/>
<keyword evidence="3" id="KW-1003">Cell membrane</keyword>
<feature type="transmembrane region" description="Helical" evidence="11">
    <location>
        <begin position="122"/>
        <end position="144"/>
    </location>
</feature>
<feature type="domain" description="CNNM transmembrane" evidence="13">
    <location>
        <begin position="1"/>
        <end position="185"/>
    </location>
</feature>
<dbReference type="InterPro" id="IPR000644">
    <property type="entry name" value="CBS_dom"/>
</dbReference>
<dbReference type="AlphaFoldDB" id="A0A1L3GHD3"/>
<feature type="transmembrane region" description="Helical" evidence="11">
    <location>
        <begin position="93"/>
        <end position="110"/>
    </location>
</feature>
<dbReference type="SUPFAM" id="SSF54631">
    <property type="entry name" value="CBS-domain pair"/>
    <property type="match status" value="1"/>
</dbReference>
<keyword evidence="4 10" id="KW-0812">Transmembrane</keyword>
<evidence type="ECO:0000256" key="3">
    <source>
        <dbReference type="ARBA" id="ARBA00022475"/>
    </source>
</evidence>
<reference evidence="14 15" key="1">
    <citation type="journal article" date="2017" name="Genome Announc.">
        <title>Complete Genome Sequences of Two Acetylene-Fermenting Pelobacter acetylenicus Strains.</title>
        <authorList>
            <person name="Sutton J.M."/>
            <person name="Baesman S.M."/>
            <person name="Fierst J.L."/>
            <person name="Poret-Peterson A.T."/>
            <person name="Oremland R.S."/>
            <person name="Dunlap D.S."/>
            <person name="Akob D.M."/>
        </authorList>
    </citation>
    <scope>NUCLEOTIDE SEQUENCE [LARGE SCALE GENOMIC DNA]</scope>
    <source>
        <strain evidence="14 15">DSM 3247</strain>
    </source>
</reference>
<dbReference type="EMBL" id="CP015518">
    <property type="protein sequence ID" value="APG25353.1"/>
    <property type="molecule type" value="Genomic_DNA"/>
</dbReference>
<evidence type="ECO:0000313" key="15">
    <source>
        <dbReference type="Proteomes" id="UP000182264"/>
    </source>
</evidence>
<evidence type="ECO:0000259" key="12">
    <source>
        <dbReference type="PROSITE" id="PS51371"/>
    </source>
</evidence>
<protein>
    <submittedName>
        <fullName evidence="14">Transporter</fullName>
    </submittedName>
</protein>
<feature type="transmembrane region" description="Helical" evidence="11">
    <location>
        <begin position="60"/>
        <end position="87"/>
    </location>
</feature>
<evidence type="ECO:0000256" key="8">
    <source>
        <dbReference type="ARBA" id="ARBA00023136"/>
    </source>
</evidence>
<evidence type="ECO:0000256" key="5">
    <source>
        <dbReference type="ARBA" id="ARBA00022737"/>
    </source>
</evidence>
<comment type="subcellular location">
    <subcellularLocation>
        <location evidence="1">Cell membrane</location>
        <topology evidence="1">Multi-pass membrane protein</topology>
    </subcellularLocation>
</comment>
<dbReference type="InterPro" id="IPR046342">
    <property type="entry name" value="CBS_dom_sf"/>
</dbReference>
<dbReference type="SUPFAM" id="SSF56176">
    <property type="entry name" value="FAD-binding/transporter-associated domain-like"/>
    <property type="match status" value="1"/>
</dbReference>
<dbReference type="SMART" id="SM00116">
    <property type="entry name" value="CBS"/>
    <property type="match status" value="2"/>
</dbReference>
<evidence type="ECO:0000256" key="10">
    <source>
        <dbReference type="PROSITE-ProRule" id="PRU01193"/>
    </source>
</evidence>
<dbReference type="Gene3D" id="3.10.580.10">
    <property type="entry name" value="CBS-domain"/>
    <property type="match status" value="1"/>
</dbReference>
<dbReference type="GO" id="GO:0005886">
    <property type="term" value="C:plasma membrane"/>
    <property type="evidence" value="ECO:0007669"/>
    <property type="project" value="UniProtKB-SubCell"/>
</dbReference>
<dbReference type="Pfam" id="PF03471">
    <property type="entry name" value="CorC_HlyC"/>
    <property type="match status" value="1"/>
</dbReference>
<keyword evidence="8 10" id="KW-0472">Membrane</keyword>
<keyword evidence="7 9" id="KW-0129">CBS domain</keyword>
<evidence type="ECO:0000259" key="13">
    <source>
        <dbReference type="PROSITE" id="PS51846"/>
    </source>
</evidence>
<evidence type="ECO:0000256" key="9">
    <source>
        <dbReference type="PROSITE-ProRule" id="PRU00703"/>
    </source>
</evidence>
<evidence type="ECO:0000256" key="4">
    <source>
        <dbReference type="ARBA" id="ARBA00022692"/>
    </source>
</evidence>
<keyword evidence="15" id="KW-1185">Reference proteome</keyword>
<dbReference type="Gene3D" id="3.30.465.10">
    <property type="match status" value="1"/>
</dbReference>
<dbReference type="Pfam" id="PF01595">
    <property type="entry name" value="CNNM"/>
    <property type="match status" value="1"/>
</dbReference>
<dbReference type="Pfam" id="PF00571">
    <property type="entry name" value="CBS"/>
    <property type="match status" value="2"/>
</dbReference>
<feature type="transmembrane region" description="Helical" evidence="11">
    <location>
        <begin position="6"/>
        <end position="29"/>
    </location>
</feature>
<dbReference type="PROSITE" id="PS51371">
    <property type="entry name" value="CBS"/>
    <property type="match status" value="2"/>
</dbReference>
<dbReference type="FunFam" id="3.10.580.10:FF:000002">
    <property type="entry name" value="Magnesium/cobalt efflux protein CorC"/>
    <property type="match status" value="1"/>
</dbReference>
<feature type="domain" description="CBS" evidence="12">
    <location>
        <begin position="204"/>
        <end position="263"/>
    </location>
</feature>
<dbReference type="Proteomes" id="UP000182264">
    <property type="component" value="Chromosome"/>
</dbReference>
<dbReference type="SMART" id="SM01091">
    <property type="entry name" value="CorC_HlyC"/>
    <property type="match status" value="1"/>
</dbReference>
<evidence type="ECO:0000256" key="6">
    <source>
        <dbReference type="ARBA" id="ARBA00022989"/>
    </source>
</evidence>
<dbReference type="KEGG" id="pace:A6070_04235"/>
<gene>
    <name evidence="14" type="ORF">A7E75_10230</name>
</gene>
<evidence type="ECO:0000256" key="7">
    <source>
        <dbReference type="ARBA" id="ARBA00023122"/>
    </source>
</evidence>
<evidence type="ECO:0000313" key="14">
    <source>
        <dbReference type="EMBL" id="APG25353.1"/>
    </source>
</evidence>
<dbReference type="InterPro" id="IPR002550">
    <property type="entry name" value="CNNM"/>
</dbReference>
<dbReference type="CDD" id="cd04590">
    <property type="entry name" value="CBS_pair_CorC_HlyC_assoc"/>
    <property type="match status" value="1"/>
</dbReference>
<accession>A0A1L3GHD3</accession>
<dbReference type="InterPro" id="IPR044751">
    <property type="entry name" value="Ion_transp-like_CBS"/>
</dbReference>
<dbReference type="PANTHER" id="PTHR22777">
    <property type="entry name" value="HEMOLYSIN-RELATED"/>
    <property type="match status" value="1"/>
</dbReference>
<dbReference type="GO" id="GO:0050660">
    <property type="term" value="F:flavin adenine dinucleotide binding"/>
    <property type="evidence" value="ECO:0007669"/>
    <property type="project" value="InterPro"/>
</dbReference>
<name>A0A1L3GHD3_SYNAC</name>
<keyword evidence="5" id="KW-0677">Repeat</keyword>
<evidence type="ECO:0000256" key="1">
    <source>
        <dbReference type="ARBA" id="ARBA00004651"/>
    </source>
</evidence>
<keyword evidence="6 10" id="KW-1133">Transmembrane helix</keyword>
<dbReference type="PROSITE" id="PS51846">
    <property type="entry name" value="CNNM"/>
    <property type="match status" value="1"/>
</dbReference>
<dbReference type="InterPro" id="IPR036318">
    <property type="entry name" value="FAD-bd_PCMH-like_sf"/>
</dbReference>
<feature type="domain" description="CBS" evidence="12">
    <location>
        <begin position="268"/>
        <end position="325"/>
    </location>
</feature>
<dbReference type="OrthoDB" id="9798188at2"/>
<sequence>MQDYIFYVSGLLLLLLFSAFFSGSETALLSLDSLRVKYLVHKQQRGAHQLERILSRPDDLLGAILVGNNLVNIAASVFATTFFVQLFGDRGELMTILILTPVLLIVSEVCPKTFAARHPERVSFLVLRPIMLVMLVLRPVVWLVTGLSRLLTLFVKSEPKPVISEDEIRTLISVGEQSGVVGEDKRRMLDGIFDLSQISVRDVMIPRTEVVALEVSDSFTEVLSAVQQSSHSRFPIYQGSLDNIIGIIHSKDILRYVHRADEFSLEKLARKPFFVPEAKRINTLLQAFQRRQVHMAVVVDEYGGMEGIVTLEDVVEEIVGEIRDEYDIDEDLICELGSGRYLLDGSIPLRAVNQRFDLGLSEEHASTLAGFMLGELGTIPHPGDSCQVGEIRLTARQVLDHRIEEIELQMPPQ</sequence>
<dbReference type="RefSeq" id="WP_072287204.1">
    <property type="nucleotide sequence ID" value="NZ_CP015455.1"/>
</dbReference>
<comment type="similarity">
    <text evidence="2">Belongs to the UPF0053 family.</text>
</comment>
<organism evidence="14 15">
    <name type="scientific">Syntrophotalea acetylenica</name>
    <name type="common">Pelobacter acetylenicus</name>
    <dbReference type="NCBI Taxonomy" id="29542"/>
    <lineage>
        <taxon>Bacteria</taxon>
        <taxon>Pseudomonadati</taxon>
        <taxon>Thermodesulfobacteriota</taxon>
        <taxon>Desulfuromonadia</taxon>
        <taxon>Desulfuromonadales</taxon>
        <taxon>Syntrophotaleaceae</taxon>
        <taxon>Syntrophotalea</taxon>
    </lineage>
</organism>
<proteinExistence type="inferred from homology"/>
<evidence type="ECO:0000256" key="11">
    <source>
        <dbReference type="SAM" id="Phobius"/>
    </source>
</evidence>